<gene>
    <name evidence="7" type="ORF">TR160149</name>
</gene>
<reference evidence="7" key="1">
    <citation type="submission" date="2016-01" db="EMBL/GenBank/DDBJ databases">
        <title>Reference transcriptome for the parasite Schistocephalus solidus: insights into the molecular evolution of parasitism.</title>
        <authorList>
            <person name="Hebert F.O."/>
            <person name="Grambauer S."/>
            <person name="Barber I."/>
            <person name="Landry C.R."/>
            <person name="Aubin-Horth N."/>
        </authorList>
    </citation>
    <scope>NUCLEOTIDE SEQUENCE</scope>
</reference>
<dbReference type="SMART" id="SM00129">
    <property type="entry name" value="KISc"/>
    <property type="match status" value="1"/>
</dbReference>
<keyword evidence="1 3" id="KW-0547">Nucleotide-binding</keyword>
<dbReference type="GO" id="GO:0005524">
    <property type="term" value="F:ATP binding"/>
    <property type="evidence" value="ECO:0007669"/>
    <property type="project" value="UniProtKB-UniRule"/>
</dbReference>
<proteinExistence type="inferred from homology"/>
<organism evidence="7">
    <name type="scientific">Schistocephalus solidus</name>
    <name type="common">Tapeworm</name>
    <dbReference type="NCBI Taxonomy" id="70667"/>
    <lineage>
        <taxon>Eukaryota</taxon>
        <taxon>Metazoa</taxon>
        <taxon>Spiralia</taxon>
        <taxon>Lophotrochozoa</taxon>
        <taxon>Platyhelminthes</taxon>
        <taxon>Cestoda</taxon>
        <taxon>Eucestoda</taxon>
        <taxon>Diphyllobothriidea</taxon>
        <taxon>Diphyllobothriidae</taxon>
        <taxon>Schistocephalus</taxon>
    </lineage>
</organism>
<keyword evidence="2 3" id="KW-0067">ATP-binding</keyword>
<evidence type="ECO:0000313" key="7">
    <source>
        <dbReference type="EMBL" id="JAP58915.1"/>
    </source>
</evidence>
<dbReference type="EMBL" id="GEEE01004310">
    <property type="protein sequence ID" value="JAP58915.1"/>
    <property type="molecule type" value="Transcribed_RNA"/>
</dbReference>
<keyword evidence="4" id="KW-0175">Coiled coil</keyword>
<dbReference type="SUPFAM" id="SSF52540">
    <property type="entry name" value="P-loop containing nucleoside triphosphate hydrolases"/>
    <property type="match status" value="1"/>
</dbReference>
<feature type="domain" description="Kinesin motor" evidence="6">
    <location>
        <begin position="13"/>
        <end position="404"/>
    </location>
</feature>
<dbReference type="GO" id="GO:0003777">
    <property type="term" value="F:microtubule motor activity"/>
    <property type="evidence" value="ECO:0007669"/>
    <property type="project" value="InterPro"/>
</dbReference>
<feature type="coiled-coil region" evidence="4">
    <location>
        <begin position="726"/>
        <end position="753"/>
    </location>
</feature>
<dbReference type="PROSITE" id="PS00411">
    <property type="entry name" value="KINESIN_MOTOR_1"/>
    <property type="match status" value="1"/>
</dbReference>
<dbReference type="PRINTS" id="PR00380">
    <property type="entry name" value="KINESINHEAVY"/>
</dbReference>
<dbReference type="PROSITE" id="PS50067">
    <property type="entry name" value="KINESIN_MOTOR_2"/>
    <property type="match status" value="1"/>
</dbReference>
<sequence>MLMRPVDHGSHRRIIIAARVRPFTNRELQSPRNDLAVEIPQPGLIKCTKRTSGGDAPHVFFRVDHTFCSVSEDEGDRNLEQVEVYEKLGRRILMSALEGYNACLFAYGVTSSGKTYSMFGSPENPGIIPRLVEDLFAEVSHNQRPNCRTTVQLSFFEIYKEKLIDLLQPKSSTQPLAVREHPATGPFVEGLLEPVVRSPQEVFTLLRLGDSRRKVSSTAMNERSSRSHTIATLLITRREMAMCALKETVENVFTSKLNLVDLAGSERQPSSLTSSARLDESCHINKSLFTLGKVISQLSNEASGRFASHCRSTERGVYPLRVIATPVSAKATAFRTPQVDYGHTARSTTRQPYISYRDSVLTWILKESLGGNSVTTMLATLSPSSLHYEDTLSTLQYAKRAHSIVNTAVINEDPEGKIIRELMSEIDRLRQQAKQAHKPNSPLASQIKNLKALLRARECEVAFLSNELTRRTIESANLKSENRRFVDQLVGSKFGIPPPLPFQPSEIPLDASRTPLKALNASPLQLLTPRMSIPSRPWKDTDHGENSPGNSTCFCDRRAPDGQDATCASIGGTPSDEDVTVPATLEEFAVSTLVEGAHTDRIIEIALLPTPQKLKSNLVGVPSADQETQTEGQPPLEWDSAAVSSEVKSATSKQLTEQGTNTSFVADAESPVAAIGDLDQEPRALVSHVAEFEGSKLVDVATCTADDGMSTILMETTEFLFIKDKLNSLVSTLASTQKELAEKSAEILHLRNETQTLSDANNYLKSALIEVNESQSKQKKTLISCSTATLPSEIGFDVIALDRLAQLKSDLQNLRARLSVDRRDTATCTTVDDVQVMVPRVVLHADPERLSPDLTDSVHSHVLDFEENNLKRQHETLPAVAARTDPLSSLPPDVGAAAAVGARIDTASLQKLKDLHGVLSTLGSRLEAEEAVRRADRATSNQGLPVEEAITSTLMTKITTLSSQLAASARSTAQLRTELSNLRFHVEELEGEKEILQLETNSSRRLLDLTQKENLKLKAKYTKAVELLTKYLRESGKPSPSHLYSADV</sequence>
<evidence type="ECO:0000256" key="1">
    <source>
        <dbReference type="ARBA" id="ARBA00022741"/>
    </source>
</evidence>
<keyword evidence="3" id="KW-0505">Motor protein</keyword>
<evidence type="ECO:0000256" key="2">
    <source>
        <dbReference type="ARBA" id="ARBA00022840"/>
    </source>
</evidence>
<dbReference type="PANTHER" id="PTHR47117">
    <property type="entry name" value="STAR-RELATED LIPID TRANSFER PROTEIN 9"/>
    <property type="match status" value="1"/>
</dbReference>
<dbReference type="InterPro" id="IPR036961">
    <property type="entry name" value="Kinesin_motor_dom_sf"/>
</dbReference>
<dbReference type="PANTHER" id="PTHR47117:SF5">
    <property type="entry name" value="KINESIN-LIKE PROTEIN KIF14"/>
    <property type="match status" value="1"/>
</dbReference>
<dbReference type="InterPro" id="IPR019821">
    <property type="entry name" value="Kinesin_motor_CS"/>
</dbReference>
<protein>
    <recommendedName>
        <fullName evidence="6">Kinesin motor domain-containing protein</fullName>
    </recommendedName>
</protein>
<dbReference type="Gene3D" id="3.40.850.10">
    <property type="entry name" value="Kinesin motor domain"/>
    <property type="match status" value="1"/>
</dbReference>
<dbReference type="AlphaFoldDB" id="A0A0X3Q422"/>
<accession>A0A0X3Q422</accession>
<dbReference type="GO" id="GO:0007018">
    <property type="term" value="P:microtubule-based movement"/>
    <property type="evidence" value="ECO:0007669"/>
    <property type="project" value="InterPro"/>
</dbReference>
<evidence type="ECO:0000256" key="4">
    <source>
        <dbReference type="SAM" id="Coils"/>
    </source>
</evidence>
<feature type="region of interest" description="Disordered" evidence="5">
    <location>
        <begin position="534"/>
        <end position="554"/>
    </location>
</feature>
<dbReference type="Pfam" id="PF00225">
    <property type="entry name" value="Kinesin"/>
    <property type="match status" value="1"/>
</dbReference>
<dbReference type="InterPro" id="IPR027417">
    <property type="entry name" value="P-loop_NTPase"/>
</dbReference>
<feature type="binding site" evidence="3">
    <location>
        <begin position="108"/>
        <end position="115"/>
    </location>
    <ligand>
        <name>ATP</name>
        <dbReference type="ChEBI" id="CHEBI:30616"/>
    </ligand>
</feature>
<comment type="similarity">
    <text evidence="3">Belongs to the TRAFAC class myosin-kinesin ATPase superfamily. Kinesin family.</text>
</comment>
<dbReference type="InterPro" id="IPR001752">
    <property type="entry name" value="Kinesin_motor_dom"/>
</dbReference>
<feature type="coiled-coil region" evidence="4">
    <location>
        <begin position="972"/>
        <end position="999"/>
    </location>
</feature>
<evidence type="ECO:0000259" key="6">
    <source>
        <dbReference type="PROSITE" id="PS50067"/>
    </source>
</evidence>
<evidence type="ECO:0000256" key="5">
    <source>
        <dbReference type="SAM" id="MobiDB-lite"/>
    </source>
</evidence>
<evidence type="ECO:0000256" key="3">
    <source>
        <dbReference type="PROSITE-ProRule" id="PRU00283"/>
    </source>
</evidence>
<name>A0A0X3Q422_SCHSO</name>
<dbReference type="GO" id="GO:0008017">
    <property type="term" value="F:microtubule binding"/>
    <property type="evidence" value="ECO:0007669"/>
    <property type="project" value="InterPro"/>
</dbReference>